<comment type="caution">
    <text evidence="1">The sequence shown here is derived from an EMBL/GenBank/DDBJ whole genome shotgun (WGS) entry which is preliminary data.</text>
</comment>
<protein>
    <submittedName>
        <fullName evidence="1">Uncharacterized protein</fullName>
    </submittedName>
</protein>
<dbReference type="AlphaFoldDB" id="A0A7C4NLZ6"/>
<proteinExistence type="predicted"/>
<sequence length="89" mass="9744">MSKIGINLEAKPRSIPIALRDLITNTKENVIGEGIVIVISIRGNIINLDIPPKGSKARIAKIPRPLKTKFKKSLAELTNKSNNEISTTK</sequence>
<organism evidence="1">
    <name type="scientific">Ignisphaera aggregans</name>
    <dbReference type="NCBI Taxonomy" id="334771"/>
    <lineage>
        <taxon>Archaea</taxon>
        <taxon>Thermoproteota</taxon>
        <taxon>Thermoprotei</taxon>
        <taxon>Desulfurococcales</taxon>
        <taxon>Desulfurococcaceae</taxon>
        <taxon>Ignisphaera</taxon>
    </lineage>
</organism>
<evidence type="ECO:0000313" key="1">
    <source>
        <dbReference type="EMBL" id="HGQ65305.1"/>
    </source>
</evidence>
<accession>A0A7C4NLZ6</accession>
<reference evidence="1" key="1">
    <citation type="journal article" date="2020" name="mSystems">
        <title>Genome- and Community-Level Interaction Insights into Carbon Utilization and Element Cycling Functions of Hydrothermarchaeota in Hydrothermal Sediment.</title>
        <authorList>
            <person name="Zhou Z."/>
            <person name="Liu Y."/>
            <person name="Xu W."/>
            <person name="Pan J."/>
            <person name="Luo Z.H."/>
            <person name="Li M."/>
        </authorList>
    </citation>
    <scope>NUCLEOTIDE SEQUENCE [LARGE SCALE GENOMIC DNA]</scope>
    <source>
        <strain evidence="1">SpSt-637</strain>
    </source>
</reference>
<dbReference type="EMBL" id="DTBD01000086">
    <property type="protein sequence ID" value="HGQ65305.1"/>
    <property type="molecule type" value="Genomic_DNA"/>
</dbReference>
<gene>
    <name evidence="1" type="ORF">ENU08_08700</name>
</gene>
<name>A0A7C4NLZ6_9CREN</name>